<evidence type="ECO:0000256" key="4">
    <source>
        <dbReference type="ARBA" id="ARBA00022692"/>
    </source>
</evidence>
<evidence type="ECO:0000313" key="7">
    <source>
        <dbReference type="EMBL" id="CAI8027878.1"/>
    </source>
</evidence>
<dbReference type="Proteomes" id="UP001174909">
    <property type="component" value="Unassembled WGS sequence"/>
</dbReference>
<proteinExistence type="inferred from homology"/>
<evidence type="ECO:0000256" key="2">
    <source>
        <dbReference type="ARBA" id="ARBA00010913"/>
    </source>
</evidence>
<accession>A0AA35WNG2</accession>
<evidence type="ECO:0000313" key="8">
    <source>
        <dbReference type="Proteomes" id="UP001174909"/>
    </source>
</evidence>
<evidence type="ECO:0000256" key="3">
    <source>
        <dbReference type="ARBA" id="ARBA00022452"/>
    </source>
</evidence>
<feature type="domain" description="Bacterial surface antigen (D15)" evidence="6">
    <location>
        <begin position="128"/>
        <end position="435"/>
    </location>
</feature>
<dbReference type="AlphaFoldDB" id="A0AA35WNG2"/>
<sequence length="438" mass="48017">MGLEDEGMMLQVPDIKVHVSQVKISGLVRTKNDIVVEQIKDVLKANRLQDVLLESVVSMEKLNSLNVFKSINIRLDATNGEEEEGGGDSEKGVIVTFQVREKKRVKSSLGANVGTQSGDMSLSLNAGNVFGRAEEVSLVSMTTFPHWGQSSQLQFTKPYYKNLNNTLHLSLATTHTKRPFSGYQERSTGPGVAVRFPSRLGTHTLAWNGDWRNIHGFNHDIPMSLRSHAGHSLKSSLRHSLEIDERDSPFLPSSGFHVKVTQELAGIGGDVFFGKSEVQGTYYQPLPAGWVFALSLWGGILRPYSNNHLPDRFLLGGGTTLRGFGMWGVGPREQGYSKGGESYWASGVHIFAPLPLITNAFLRRIKLHSFLTAGNLIESATLPSVRSLFHSTRVSCGLGLCTRLGLAQIELNYALPLLAQKSDSLQPGLQFGVGMDML</sequence>
<dbReference type="PANTHER" id="PTHR12815:SF18">
    <property type="entry name" value="SORTING AND ASSEMBLY MACHINERY COMPONENT 50 HOMOLOG"/>
    <property type="match status" value="1"/>
</dbReference>
<organism evidence="7 8">
    <name type="scientific">Geodia barretti</name>
    <name type="common">Barrett's horny sponge</name>
    <dbReference type="NCBI Taxonomy" id="519541"/>
    <lineage>
        <taxon>Eukaryota</taxon>
        <taxon>Metazoa</taxon>
        <taxon>Porifera</taxon>
        <taxon>Demospongiae</taxon>
        <taxon>Heteroscleromorpha</taxon>
        <taxon>Tetractinellida</taxon>
        <taxon>Astrophorina</taxon>
        <taxon>Geodiidae</taxon>
        <taxon>Geodia</taxon>
    </lineage>
</organism>
<dbReference type="Pfam" id="PF01103">
    <property type="entry name" value="Omp85"/>
    <property type="match status" value="1"/>
</dbReference>
<evidence type="ECO:0000256" key="1">
    <source>
        <dbReference type="ARBA" id="ARBA00004374"/>
    </source>
</evidence>
<keyword evidence="5" id="KW-0472">Membrane</keyword>
<gene>
    <name evidence="7" type="ORF">GBAR_LOCUS15871</name>
</gene>
<evidence type="ECO:0000259" key="6">
    <source>
        <dbReference type="Pfam" id="PF01103"/>
    </source>
</evidence>
<evidence type="ECO:0000256" key="5">
    <source>
        <dbReference type="ARBA" id="ARBA00023136"/>
    </source>
</evidence>
<keyword evidence="4" id="KW-0812">Transmembrane</keyword>
<dbReference type="GO" id="GO:0045040">
    <property type="term" value="P:protein insertion into mitochondrial outer membrane"/>
    <property type="evidence" value="ECO:0007669"/>
    <property type="project" value="TreeGrafter"/>
</dbReference>
<dbReference type="PANTHER" id="PTHR12815">
    <property type="entry name" value="SORTING AND ASSEMBLY MACHINERY SAMM50 PROTEIN FAMILY MEMBER"/>
    <property type="match status" value="1"/>
</dbReference>
<protein>
    <submittedName>
        <fullName evidence="7">Sorting and assembly machinery component 50 homolog</fullName>
    </submittedName>
</protein>
<dbReference type="InterPro" id="IPR039910">
    <property type="entry name" value="D15-like"/>
</dbReference>
<keyword evidence="3" id="KW-1134">Transmembrane beta strand</keyword>
<comment type="caution">
    <text evidence="7">The sequence shown here is derived from an EMBL/GenBank/DDBJ whole genome shotgun (WGS) entry which is preliminary data.</text>
</comment>
<comment type="similarity">
    <text evidence="2">Belongs to the SAM50/omp85 family.</text>
</comment>
<keyword evidence="8" id="KW-1185">Reference proteome</keyword>
<comment type="subcellular location">
    <subcellularLocation>
        <location evidence="1">Mitochondrion outer membrane</location>
        <topology evidence="1">Multi-pass membrane protein</topology>
    </subcellularLocation>
</comment>
<name>A0AA35WNG2_GEOBA</name>
<dbReference type="EMBL" id="CASHTH010002303">
    <property type="protein sequence ID" value="CAI8027878.1"/>
    <property type="molecule type" value="Genomic_DNA"/>
</dbReference>
<dbReference type="Gene3D" id="2.40.160.50">
    <property type="entry name" value="membrane protein fhac: a member of the omp85/tpsb transporter family"/>
    <property type="match status" value="1"/>
</dbReference>
<dbReference type="InterPro" id="IPR000184">
    <property type="entry name" value="Bac_surfAg_D15"/>
</dbReference>
<dbReference type="GO" id="GO:0005741">
    <property type="term" value="C:mitochondrial outer membrane"/>
    <property type="evidence" value="ECO:0007669"/>
    <property type="project" value="UniProtKB-SubCell"/>
</dbReference>
<reference evidence="7" key="1">
    <citation type="submission" date="2023-03" db="EMBL/GenBank/DDBJ databases">
        <authorList>
            <person name="Steffen K."/>
            <person name="Cardenas P."/>
        </authorList>
    </citation>
    <scope>NUCLEOTIDE SEQUENCE</scope>
</reference>